<organism evidence="2 3">
    <name type="scientific">Peptoniphilus koenoeneniae</name>
    <dbReference type="NCBI Taxonomy" id="507751"/>
    <lineage>
        <taxon>Bacteria</taxon>
        <taxon>Bacillati</taxon>
        <taxon>Bacillota</taxon>
        <taxon>Tissierellia</taxon>
        <taxon>Tissierellales</taxon>
        <taxon>Peptoniphilaceae</taxon>
        <taxon>Peptoniphilus</taxon>
    </lineage>
</organism>
<evidence type="ECO:0000313" key="3">
    <source>
        <dbReference type="Proteomes" id="UP001236559"/>
    </source>
</evidence>
<name>A0ABU0ASB5_9FIRM</name>
<feature type="transmembrane region" description="Helical" evidence="1">
    <location>
        <begin position="78"/>
        <end position="101"/>
    </location>
</feature>
<gene>
    <name evidence="2" type="ORF">J2S72_000150</name>
</gene>
<sequence length="103" mass="11421">MSKLVTELIDILKNNSEYMTIALLIIVAAIIITLVINFIARKLKFVKYLPGLVFTFIGLFSIFSVMGRLFESNSLNNILIFIIFISAGIVSLLLALILGILSN</sequence>
<comment type="caution">
    <text evidence="2">The sequence shown here is derived from an EMBL/GenBank/DDBJ whole genome shotgun (WGS) entry which is preliminary data.</text>
</comment>
<accession>A0ABU0ASB5</accession>
<dbReference type="RefSeq" id="WP_023056391.1">
    <property type="nucleotide sequence ID" value="NZ_JAUSTN010000001.1"/>
</dbReference>
<evidence type="ECO:0000313" key="2">
    <source>
        <dbReference type="EMBL" id="MDQ0274154.1"/>
    </source>
</evidence>
<reference evidence="2 3" key="1">
    <citation type="submission" date="2023-07" db="EMBL/GenBank/DDBJ databases">
        <title>Genomic Encyclopedia of Type Strains, Phase IV (KMG-IV): sequencing the most valuable type-strain genomes for metagenomic binning, comparative biology and taxonomic classification.</title>
        <authorList>
            <person name="Goeker M."/>
        </authorList>
    </citation>
    <scope>NUCLEOTIDE SEQUENCE [LARGE SCALE GENOMIC DNA]</scope>
    <source>
        <strain evidence="2 3">DSM 22616</strain>
    </source>
</reference>
<keyword evidence="1" id="KW-1133">Transmembrane helix</keyword>
<feature type="transmembrane region" description="Helical" evidence="1">
    <location>
        <begin position="47"/>
        <end position="66"/>
    </location>
</feature>
<proteinExistence type="predicted"/>
<dbReference type="Proteomes" id="UP001236559">
    <property type="component" value="Unassembled WGS sequence"/>
</dbReference>
<keyword evidence="1" id="KW-0472">Membrane</keyword>
<dbReference type="EMBL" id="JAUSTN010000001">
    <property type="protein sequence ID" value="MDQ0274154.1"/>
    <property type="molecule type" value="Genomic_DNA"/>
</dbReference>
<keyword evidence="1" id="KW-0812">Transmembrane</keyword>
<feature type="transmembrane region" description="Helical" evidence="1">
    <location>
        <begin position="20"/>
        <end position="40"/>
    </location>
</feature>
<keyword evidence="3" id="KW-1185">Reference proteome</keyword>
<evidence type="ECO:0000256" key="1">
    <source>
        <dbReference type="SAM" id="Phobius"/>
    </source>
</evidence>
<protein>
    <submittedName>
        <fullName evidence="2">FtsH-binding integral membrane protein</fullName>
    </submittedName>
</protein>